<proteinExistence type="predicted"/>
<dbReference type="CDD" id="cd02440">
    <property type="entry name" value="AdoMet_MTases"/>
    <property type="match status" value="1"/>
</dbReference>
<evidence type="ECO:0000313" key="4">
    <source>
        <dbReference type="Proteomes" id="UP000663873"/>
    </source>
</evidence>
<dbReference type="Gene3D" id="3.40.50.150">
    <property type="entry name" value="Vaccinia Virus protein VP39"/>
    <property type="match status" value="1"/>
</dbReference>
<keyword evidence="1" id="KW-0812">Transmembrane</keyword>
<dbReference type="InterPro" id="IPR029063">
    <property type="entry name" value="SAM-dependent_MTases_sf"/>
</dbReference>
<keyword evidence="1" id="KW-1133">Transmembrane helix</keyword>
<dbReference type="Pfam" id="PF08241">
    <property type="entry name" value="Methyltransf_11"/>
    <property type="match status" value="1"/>
</dbReference>
<feature type="non-terminal residue" evidence="3">
    <location>
        <position position="1"/>
    </location>
</feature>
<feature type="domain" description="Methyltransferase type 11" evidence="2">
    <location>
        <begin position="181"/>
        <end position="275"/>
    </location>
</feature>
<dbReference type="SUPFAM" id="SSF53335">
    <property type="entry name" value="S-adenosyl-L-methionine-dependent methyltransferases"/>
    <property type="match status" value="1"/>
</dbReference>
<keyword evidence="1" id="KW-0472">Membrane</keyword>
<accession>A0A821FKB9</accession>
<dbReference type="InterPro" id="IPR013216">
    <property type="entry name" value="Methyltransf_11"/>
</dbReference>
<dbReference type="GO" id="GO:0008757">
    <property type="term" value="F:S-adenosylmethionine-dependent methyltransferase activity"/>
    <property type="evidence" value="ECO:0007669"/>
    <property type="project" value="InterPro"/>
</dbReference>
<name>A0A821FKB9_9BILA</name>
<dbReference type="EMBL" id="CAJOBP010030017">
    <property type="protein sequence ID" value="CAF4652205.1"/>
    <property type="molecule type" value="Genomic_DNA"/>
</dbReference>
<reference evidence="3" key="1">
    <citation type="submission" date="2021-02" db="EMBL/GenBank/DDBJ databases">
        <authorList>
            <person name="Nowell W R."/>
        </authorList>
    </citation>
    <scope>NUCLEOTIDE SEQUENCE</scope>
</reference>
<comment type="caution">
    <text evidence="3">The sequence shown here is derived from an EMBL/GenBank/DDBJ whole genome shotgun (WGS) entry which is preliminary data.</text>
</comment>
<organism evidence="3 4">
    <name type="scientific">Rotaria socialis</name>
    <dbReference type="NCBI Taxonomy" id="392032"/>
    <lineage>
        <taxon>Eukaryota</taxon>
        <taxon>Metazoa</taxon>
        <taxon>Spiralia</taxon>
        <taxon>Gnathifera</taxon>
        <taxon>Rotifera</taxon>
        <taxon>Eurotatoria</taxon>
        <taxon>Bdelloidea</taxon>
        <taxon>Philodinida</taxon>
        <taxon>Philodinidae</taxon>
        <taxon>Rotaria</taxon>
    </lineage>
</organism>
<feature type="transmembrane region" description="Helical" evidence="1">
    <location>
        <begin position="12"/>
        <end position="30"/>
    </location>
</feature>
<evidence type="ECO:0000313" key="3">
    <source>
        <dbReference type="EMBL" id="CAF4652205.1"/>
    </source>
</evidence>
<protein>
    <recommendedName>
        <fullName evidence="2">Methyltransferase type 11 domain-containing protein</fullName>
    </recommendedName>
</protein>
<gene>
    <name evidence="3" type="ORF">UJA718_LOCUS33775</name>
</gene>
<sequence>MATFKQLKESKIIAMLSLLMNFVLLAYIGTKYSKLCNGFSARDTNTSNVVPFLENFDQFERLQADDLSGNLLSIKDFNDKIYEWDQFSPLCTLRHFACVLLPPKNYQWLSKFVNFPVLPNQLAVPWSNLGPDSWKDLIQFNRRYPKNMIHFNASYYDILHEGKINVAAKYIPFGKKIRSMLEIGAGGGSVSFILKKRYDVTVLNTAFPDFPYCEYKTERGGLCAFLDGEKVLPFAKFSFDSIHHSWVYHSLTPARWREVLLEQNRILRPGGYLWISDGLSYAQLKTIKYLLLHQLGYKV</sequence>
<dbReference type="AlphaFoldDB" id="A0A821FKB9"/>
<evidence type="ECO:0000256" key="1">
    <source>
        <dbReference type="SAM" id="Phobius"/>
    </source>
</evidence>
<evidence type="ECO:0000259" key="2">
    <source>
        <dbReference type="Pfam" id="PF08241"/>
    </source>
</evidence>
<dbReference type="Proteomes" id="UP000663873">
    <property type="component" value="Unassembled WGS sequence"/>
</dbReference>
<keyword evidence="4" id="KW-1185">Reference proteome</keyword>